<gene>
    <name evidence="7" type="ORF">POTOM_018737</name>
</gene>
<evidence type="ECO:0000256" key="3">
    <source>
        <dbReference type="ARBA" id="ARBA00022777"/>
    </source>
</evidence>
<dbReference type="PANTHER" id="PTHR48016">
    <property type="entry name" value="MAP KINASE KINASE KINASE SSK2-RELATED-RELATED"/>
    <property type="match status" value="1"/>
</dbReference>
<organism evidence="7 8">
    <name type="scientific">Populus tomentosa</name>
    <name type="common">Chinese white poplar</name>
    <dbReference type="NCBI Taxonomy" id="118781"/>
    <lineage>
        <taxon>Eukaryota</taxon>
        <taxon>Viridiplantae</taxon>
        <taxon>Streptophyta</taxon>
        <taxon>Embryophyta</taxon>
        <taxon>Tracheophyta</taxon>
        <taxon>Spermatophyta</taxon>
        <taxon>Magnoliopsida</taxon>
        <taxon>eudicotyledons</taxon>
        <taxon>Gunneridae</taxon>
        <taxon>Pentapetalae</taxon>
        <taxon>rosids</taxon>
        <taxon>fabids</taxon>
        <taxon>Malpighiales</taxon>
        <taxon>Salicaceae</taxon>
        <taxon>Saliceae</taxon>
        <taxon>Populus</taxon>
    </lineage>
</organism>
<evidence type="ECO:0000256" key="2">
    <source>
        <dbReference type="ARBA" id="ARBA00022741"/>
    </source>
</evidence>
<dbReference type="Pfam" id="PF00069">
    <property type="entry name" value="Pkinase"/>
    <property type="match status" value="1"/>
</dbReference>
<feature type="region of interest" description="Disordered" evidence="5">
    <location>
        <begin position="1"/>
        <end position="122"/>
    </location>
</feature>
<feature type="compositionally biased region" description="Gly residues" evidence="5">
    <location>
        <begin position="89"/>
        <end position="100"/>
    </location>
</feature>
<feature type="compositionally biased region" description="Low complexity" evidence="5">
    <location>
        <begin position="169"/>
        <end position="197"/>
    </location>
</feature>
<dbReference type="InterPro" id="IPR000719">
    <property type="entry name" value="Prot_kinase_dom"/>
</dbReference>
<dbReference type="PROSITE" id="PS50011">
    <property type="entry name" value="PROTEIN_KINASE_DOM"/>
    <property type="match status" value="1"/>
</dbReference>
<evidence type="ECO:0000256" key="4">
    <source>
        <dbReference type="ARBA" id="ARBA00022840"/>
    </source>
</evidence>
<feature type="domain" description="Protein kinase" evidence="6">
    <location>
        <begin position="254"/>
        <end position="543"/>
    </location>
</feature>
<keyword evidence="8" id="KW-1185">Reference proteome</keyword>
<dbReference type="AlphaFoldDB" id="A0A8X7ZZR8"/>
<dbReference type="PANTHER" id="PTHR48016:SF8">
    <property type="entry name" value="MITOGEN-ACTIVATED PROTEIN KINASE KINASE KINASE 3"/>
    <property type="match status" value="1"/>
</dbReference>
<feature type="compositionally biased region" description="Basic and acidic residues" evidence="5">
    <location>
        <begin position="11"/>
        <end position="46"/>
    </location>
</feature>
<feature type="compositionally biased region" description="Pro residues" evidence="5">
    <location>
        <begin position="224"/>
        <end position="237"/>
    </location>
</feature>
<dbReference type="GO" id="GO:0005737">
    <property type="term" value="C:cytoplasm"/>
    <property type="evidence" value="ECO:0007669"/>
    <property type="project" value="TreeGrafter"/>
</dbReference>
<dbReference type="SMART" id="SM00220">
    <property type="entry name" value="S_TKc"/>
    <property type="match status" value="1"/>
</dbReference>
<keyword evidence="3" id="KW-0418">Kinase</keyword>
<protein>
    <recommendedName>
        <fullName evidence="6">Protein kinase domain-containing protein</fullName>
    </recommendedName>
</protein>
<dbReference type="FunFam" id="1.10.510.10:FF:001239">
    <property type="entry name" value="Predicted protein"/>
    <property type="match status" value="1"/>
</dbReference>
<dbReference type="Proteomes" id="UP000886885">
    <property type="component" value="Chromosome 5A"/>
</dbReference>
<comment type="caution">
    <text evidence="7">The sequence shown here is derived from an EMBL/GenBank/DDBJ whole genome shotgun (WGS) entry which is preliminary data.</text>
</comment>
<dbReference type="OrthoDB" id="266718at2759"/>
<dbReference type="GO" id="GO:0005524">
    <property type="term" value="F:ATP binding"/>
    <property type="evidence" value="ECO:0007669"/>
    <property type="project" value="UniProtKB-KW"/>
</dbReference>
<feature type="compositionally biased region" description="Polar residues" evidence="5">
    <location>
        <begin position="198"/>
        <end position="209"/>
    </location>
</feature>
<evidence type="ECO:0000256" key="1">
    <source>
        <dbReference type="ARBA" id="ARBA00022679"/>
    </source>
</evidence>
<keyword evidence="4" id="KW-0067">ATP-binding</keyword>
<proteinExistence type="predicted"/>
<dbReference type="CDD" id="cd06632">
    <property type="entry name" value="STKc_MEKK1_plant"/>
    <property type="match status" value="1"/>
</dbReference>
<sequence length="690" mass="74633">MPAWWGKKSSKSKEGSNQENPHGKNDKKIFSIKENKRRSSLDEAALRKNSPRANREFSGSGGLSAFSGFDSDSGEKRGLPLPKPFTSDLGGGGGGVGFGSGSVSVSSVSSSGSSGGEDHDNNQSGNGLFDGYRLVFLWNYGFGFYLLCICQLQPRLSVDHKGYGGGSRSPGPRSRSPVPGSRSPAPGSRAASRPTSPLHQQLSGLSIDSPTGRLEDGKNECHPLPLPPGSPTSPPSLPGLRTAGATEMSTLSRWKKGKLLGRGTFGHVYLGFNSVSILWNVMSTVSICSKGEKGEEGNGSATDPTTLGSGQMCAIKEVTVISDDSTSKECLKQLNQEINLLSQLSHANIVRYYGSELSEERLSVYLEYVSGGSVHKLLQEYGAFKEPVIQNYTRQILSGLAYLHGRNTVHRDIKGANILVDPNGEIKLVDFGMAKHITTCSSMLSFKGSPYWMAPEVVMNTNGYSLAVDIWSLGCTLLEMATSKPPWSQYEGVAAIFKIGNSKDMPDIPDYLSNDAKSFIKLCLQRDPSARPTAFQLLDHPFIRDQATTRVANINITRDAFPRTFDGSRTPPVLDLHSNRASASSWDGDFAMKPGVSSNTRALKNPRDDGGMITSMPVSPCSSPLRQHGSAYRNYFSPHSPYAMVGQSSYHVSDPSLHPIRQTTYTHDLFFDTTLLKVQTPGTSPRTRPI</sequence>
<dbReference type="InterPro" id="IPR050538">
    <property type="entry name" value="MAP_kinase_kinase_kinase"/>
</dbReference>
<keyword evidence="1" id="KW-0808">Transferase</keyword>
<evidence type="ECO:0000313" key="7">
    <source>
        <dbReference type="EMBL" id="KAG6775293.1"/>
    </source>
</evidence>
<dbReference type="GO" id="GO:0004709">
    <property type="term" value="F:MAP kinase kinase kinase activity"/>
    <property type="evidence" value="ECO:0007669"/>
    <property type="project" value="TreeGrafter"/>
</dbReference>
<evidence type="ECO:0000313" key="8">
    <source>
        <dbReference type="Proteomes" id="UP000886885"/>
    </source>
</evidence>
<accession>A0A8X7ZZR8</accession>
<feature type="compositionally biased region" description="Low complexity" evidence="5">
    <location>
        <begin position="101"/>
        <end position="112"/>
    </location>
</feature>
<keyword evidence="2" id="KW-0547">Nucleotide-binding</keyword>
<evidence type="ECO:0000256" key="5">
    <source>
        <dbReference type="SAM" id="MobiDB-lite"/>
    </source>
</evidence>
<reference evidence="7" key="1">
    <citation type="journal article" date="2020" name="bioRxiv">
        <title>Hybrid origin of Populus tomentosa Carr. identified through genome sequencing and phylogenomic analysis.</title>
        <authorList>
            <person name="An X."/>
            <person name="Gao K."/>
            <person name="Chen Z."/>
            <person name="Li J."/>
            <person name="Yang X."/>
            <person name="Yang X."/>
            <person name="Zhou J."/>
            <person name="Guo T."/>
            <person name="Zhao T."/>
            <person name="Huang S."/>
            <person name="Miao D."/>
            <person name="Khan W.U."/>
            <person name="Rao P."/>
            <person name="Ye M."/>
            <person name="Lei B."/>
            <person name="Liao W."/>
            <person name="Wang J."/>
            <person name="Ji L."/>
            <person name="Li Y."/>
            <person name="Guo B."/>
            <person name="Mustafa N.S."/>
            <person name="Li S."/>
            <person name="Yun Q."/>
            <person name="Keller S.R."/>
            <person name="Mao J."/>
            <person name="Zhang R."/>
            <person name="Strauss S.H."/>
        </authorList>
    </citation>
    <scope>NUCLEOTIDE SEQUENCE</scope>
    <source>
        <strain evidence="7">GM15</strain>
        <tissue evidence="7">Leaf</tissue>
    </source>
</reference>
<name>A0A8X7ZZR8_POPTO</name>
<dbReference type="EMBL" id="JAAWWB010000009">
    <property type="protein sequence ID" value="KAG6775293.1"/>
    <property type="molecule type" value="Genomic_DNA"/>
</dbReference>
<feature type="region of interest" description="Disordered" evidence="5">
    <location>
        <begin position="162"/>
        <end position="242"/>
    </location>
</feature>
<evidence type="ECO:0000259" key="6">
    <source>
        <dbReference type="PROSITE" id="PS50011"/>
    </source>
</evidence>